<gene>
    <name evidence="7" type="ORF">FKG95_08875</name>
</gene>
<evidence type="ECO:0000313" key="7">
    <source>
        <dbReference type="EMBL" id="TQV82317.1"/>
    </source>
</evidence>
<dbReference type="PROSITE" id="PS50850">
    <property type="entry name" value="MFS"/>
    <property type="match status" value="1"/>
</dbReference>
<feature type="transmembrane region" description="Helical" evidence="5">
    <location>
        <begin position="168"/>
        <end position="193"/>
    </location>
</feature>
<evidence type="ECO:0000256" key="4">
    <source>
        <dbReference type="SAM" id="MobiDB-lite"/>
    </source>
</evidence>
<name>A0A545TYQ8_9PROT</name>
<keyword evidence="2 5" id="KW-1133">Transmembrane helix</keyword>
<evidence type="ECO:0000256" key="5">
    <source>
        <dbReference type="SAM" id="Phobius"/>
    </source>
</evidence>
<dbReference type="Gene3D" id="1.20.1250.20">
    <property type="entry name" value="MFS general substrate transporter like domains"/>
    <property type="match status" value="2"/>
</dbReference>
<dbReference type="Pfam" id="PF06779">
    <property type="entry name" value="MFS_4"/>
    <property type="match status" value="1"/>
</dbReference>
<evidence type="ECO:0000256" key="3">
    <source>
        <dbReference type="ARBA" id="ARBA00023136"/>
    </source>
</evidence>
<feature type="region of interest" description="Disordered" evidence="4">
    <location>
        <begin position="1"/>
        <end position="24"/>
    </location>
</feature>
<organism evidence="7 8">
    <name type="scientific">Denitrobaculum tricleocarpae</name>
    <dbReference type="NCBI Taxonomy" id="2591009"/>
    <lineage>
        <taxon>Bacteria</taxon>
        <taxon>Pseudomonadati</taxon>
        <taxon>Pseudomonadota</taxon>
        <taxon>Alphaproteobacteria</taxon>
        <taxon>Rhodospirillales</taxon>
        <taxon>Rhodospirillaceae</taxon>
        <taxon>Denitrobaculum</taxon>
    </lineage>
</organism>
<dbReference type="AlphaFoldDB" id="A0A545TYQ8"/>
<feature type="transmembrane region" description="Helical" evidence="5">
    <location>
        <begin position="42"/>
        <end position="61"/>
    </location>
</feature>
<evidence type="ECO:0000256" key="1">
    <source>
        <dbReference type="ARBA" id="ARBA00022692"/>
    </source>
</evidence>
<feature type="compositionally biased region" description="Low complexity" evidence="4">
    <location>
        <begin position="1"/>
        <end position="23"/>
    </location>
</feature>
<dbReference type="PANTHER" id="PTHR23537:SF1">
    <property type="entry name" value="SUGAR TRANSPORTER"/>
    <property type="match status" value="1"/>
</dbReference>
<dbReference type="GO" id="GO:0022857">
    <property type="term" value="F:transmembrane transporter activity"/>
    <property type="evidence" value="ECO:0007669"/>
    <property type="project" value="InterPro"/>
</dbReference>
<dbReference type="CDD" id="cd06180">
    <property type="entry name" value="MFS_YjiJ"/>
    <property type="match status" value="1"/>
</dbReference>
<feature type="transmembrane region" description="Helical" evidence="5">
    <location>
        <begin position="199"/>
        <end position="217"/>
    </location>
</feature>
<dbReference type="InterPro" id="IPR020846">
    <property type="entry name" value="MFS_dom"/>
</dbReference>
<feature type="domain" description="Major facilitator superfamily (MFS) profile" evidence="6">
    <location>
        <begin position="41"/>
        <end position="434"/>
    </location>
</feature>
<accession>A0A545TYQ8</accession>
<keyword evidence="1 5" id="KW-0812">Transmembrane</keyword>
<feature type="transmembrane region" description="Helical" evidence="5">
    <location>
        <begin position="379"/>
        <end position="400"/>
    </location>
</feature>
<dbReference type="Proteomes" id="UP000315252">
    <property type="component" value="Unassembled WGS sequence"/>
</dbReference>
<keyword evidence="3 5" id="KW-0472">Membrane</keyword>
<feature type="transmembrane region" description="Helical" evidence="5">
    <location>
        <begin position="138"/>
        <end position="156"/>
    </location>
</feature>
<dbReference type="EMBL" id="VHSH01000002">
    <property type="protein sequence ID" value="TQV82317.1"/>
    <property type="molecule type" value="Genomic_DNA"/>
</dbReference>
<feature type="transmembrane region" description="Helical" evidence="5">
    <location>
        <begin position="112"/>
        <end position="132"/>
    </location>
</feature>
<dbReference type="InterPro" id="IPR036259">
    <property type="entry name" value="MFS_trans_sf"/>
</dbReference>
<sequence>MSRQTPDSGSGSGDASPLAPSPGELRQVELQPGASAPVLKPALIGGICTLIIAMGIGRFAYTPILPEMQGALGLSHAQTGLLASLNYLGYLIGALAGGYVTMGRTRTAAFRLALLASVTTTGLMAASEWFAFWGFLRLASGVISGLLFVFSADMVMRVLMEAGRTRLLGVYFGGVGIGIALSGLLVPALAHLGGWQADWIGLGLLGGLLAVPAVLWLRDNPAVPQSENAPPGAGAEKQQKRLPPAVILPLTLLGLAYFLEGLGYVVSGTFLVAILQEKASDAVTLGIFGDIGNLTWVMVGLAVAPSCLIWAWAAQRWGEIRAMIAAHLLQAVGIALPLFSTALVPSLLAAILFGGTFVGITLLVVAYTRKVAPTATAVAIGLMTGAFGLGQILGPLIAGLLAERSGSFDSSLTLSSLSVVVGAGLLVLLLKADRGKTA</sequence>
<dbReference type="OrthoDB" id="9797953at2"/>
<evidence type="ECO:0000256" key="2">
    <source>
        <dbReference type="ARBA" id="ARBA00022989"/>
    </source>
</evidence>
<evidence type="ECO:0000313" key="8">
    <source>
        <dbReference type="Proteomes" id="UP000315252"/>
    </source>
</evidence>
<dbReference type="PANTHER" id="PTHR23537">
    <property type="match status" value="1"/>
</dbReference>
<dbReference type="GO" id="GO:0005886">
    <property type="term" value="C:plasma membrane"/>
    <property type="evidence" value="ECO:0007669"/>
    <property type="project" value="TreeGrafter"/>
</dbReference>
<feature type="transmembrane region" description="Helical" evidence="5">
    <location>
        <begin position="346"/>
        <end position="367"/>
    </location>
</feature>
<evidence type="ECO:0000259" key="6">
    <source>
        <dbReference type="PROSITE" id="PS50850"/>
    </source>
</evidence>
<feature type="transmembrane region" description="Helical" evidence="5">
    <location>
        <begin position="246"/>
        <end position="274"/>
    </location>
</feature>
<feature type="transmembrane region" description="Helical" evidence="5">
    <location>
        <begin position="412"/>
        <end position="430"/>
    </location>
</feature>
<protein>
    <submittedName>
        <fullName evidence="7">YbfB/YjiJ family MFS transporter</fullName>
    </submittedName>
</protein>
<keyword evidence="8" id="KW-1185">Reference proteome</keyword>
<feature type="transmembrane region" description="Helical" evidence="5">
    <location>
        <begin position="81"/>
        <end position="100"/>
    </location>
</feature>
<reference evidence="7 8" key="1">
    <citation type="submission" date="2019-06" db="EMBL/GenBank/DDBJ databases">
        <title>Whole genome sequence for Rhodospirillaceae sp. R148.</title>
        <authorList>
            <person name="Wang G."/>
        </authorList>
    </citation>
    <scope>NUCLEOTIDE SEQUENCE [LARGE SCALE GENOMIC DNA]</scope>
    <source>
        <strain evidence="7 8">R148</strain>
    </source>
</reference>
<feature type="transmembrane region" description="Helical" evidence="5">
    <location>
        <begin position="320"/>
        <end position="340"/>
    </location>
</feature>
<comment type="caution">
    <text evidence="7">The sequence shown here is derived from an EMBL/GenBank/DDBJ whole genome shotgun (WGS) entry which is preliminary data.</text>
</comment>
<proteinExistence type="predicted"/>
<dbReference type="SUPFAM" id="SSF103473">
    <property type="entry name" value="MFS general substrate transporter"/>
    <property type="match status" value="1"/>
</dbReference>
<dbReference type="InterPro" id="IPR010645">
    <property type="entry name" value="MFS_4"/>
</dbReference>